<evidence type="ECO:0000256" key="5">
    <source>
        <dbReference type="ARBA" id="ARBA00022692"/>
    </source>
</evidence>
<dbReference type="RefSeq" id="XP_010943799.1">
    <property type="nucleotide sequence ID" value="XM_010945497.1"/>
</dbReference>
<dbReference type="InterPro" id="IPR006459">
    <property type="entry name" value="CASP/CASPL"/>
</dbReference>
<protein>
    <recommendedName>
        <fullName evidence="8">CASP-like protein</fullName>
    </recommendedName>
</protein>
<keyword evidence="4 8" id="KW-1003">Cell membrane</keyword>
<dbReference type="Proteomes" id="UP000504607">
    <property type="component" value="Unplaced"/>
</dbReference>
<accession>A0A6I9SIP9</accession>
<evidence type="ECO:0000256" key="8">
    <source>
        <dbReference type="RuleBase" id="RU361233"/>
    </source>
</evidence>
<dbReference type="Pfam" id="PF04535">
    <property type="entry name" value="CASP_dom"/>
    <property type="match status" value="1"/>
</dbReference>
<reference evidence="11" key="1">
    <citation type="submission" date="2025-08" db="UniProtKB">
        <authorList>
            <consortium name="RefSeq"/>
        </authorList>
    </citation>
    <scope>IDENTIFICATION</scope>
</reference>
<dbReference type="OrthoDB" id="753675at2759"/>
<evidence type="ECO:0000256" key="3">
    <source>
        <dbReference type="ARBA" id="ARBA00011489"/>
    </source>
</evidence>
<dbReference type="InterPro" id="IPR044173">
    <property type="entry name" value="CASPL"/>
</dbReference>
<evidence type="ECO:0000259" key="9">
    <source>
        <dbReference type="Pfam" id="PF04535"/>
    </source>
</evidence>
<comment type="subcellular location">
    <subcellularLocation>
        <location evidence="1 8">Cell membrane</location>
        <topology evidence="1 8">Multi-pass membrane protein</topology>
    </subcellularLocation>
</comment>
<comment type="similarity">
    <text evidence="2 8">Belongs to the Casparian strip membrane proteins (CASP) family.</text>
</comment>
<comment type="caution">
    <text evidence="8">Lacks conserved residue(s) required for the propagation of feature annotation.</text>
</comment>
<dbReference type="PANTHER" id="PTHR36488:SF11">
    <property type="entry name" value="CASP-LIKE PROTEIN"/>
    <property type="match status" value="1"/>
</dbReference>
<evidence type="ECO:0000313" key="11">
    <source>
        <dbReference type="RefSeq" id="XP_010943799.1"/>
    </source>
</evidence>
<keyword evidence="10" id="KW-1185">Reference proteome</keyword>
<sequence>MTYGLFFVIGNAMAAGYLVLSLPFSIISICWPQAVGLWLLLLIFDTVMVGLTTAAASAAAAIVYLAHTGSKKANWVAICLRFDGFCQHISGAVVVSFVAVVLFMVLVVMSALAMRKH</sequence>
<dbReference type="PANTHER" id="PTHR36488">
    <property type="entry name" value="CASP-LIKE PROTEIN 1U1"/>
    <property type="match status" value="1"/>
</dbReference>
<dbReference type="AlphaFoldDB" id="A0A6I9SIP9"/>
<evidence type="ECO:0000313" key="10">
    <source>
        <dbReference type="Proteomes" id="UP000504607"/>
    </source>
</evidence>
<keyword evidence="6 8" id="KW-1133">Transmembrane helix</keyword>
<evidence type="ECO:0000256" key="4">
    <source>
        <dbReference type="ARBA" id="ARBA00022475"/>
    </source>
</evidence>
<comment type="subunit">
    <text evidence="3 8">Homodimer and heterodimers.</text>
</comment>
<feature type="transmembrane region" description="Helical" evidence="8">
    <location>
        <begin position="38"/>
        <end position="66"/>
    </location>
</feature>
<dbReference type="NCBIfam" id="TIGR01569">
    <property type="entry name" value="A_tha_TIGR01569"/>
    <property type="match status" value="1"/>
</dbReference>
<evidence type="ECO:0000256" key="1">
    <source>
        <dbReference type="ARBA" id="ARBA00004651"/>
    </source>
</evidence>
<dbReference type="InterPro" id="IPR006702">
    <property type="entry name" value="CASP_dom"/>
</dbReference>
<keyword evidence="7 8" id="KW-0472">Membrane</keyword>
<keyword evidence="5 8" id="KW-0812">Transmembrane</keyword>
<gene>
    <name evidence="11" type="primary">LOC105061451</name>
</gene>
<name>A0A6I9SIP9_ELAGV</name>
<dbReference type="InParanoid" id="A0A6I9SIP9"/>
<evidence type="ECO:0000256" key="7">
    <source>
        <dbReference type="ARBA" id="ARBA00023136"/>
    </source>
</evidence>
<organism evidence="10 11">
    <name type="scientific">Elaeis guineensis var. tenera</name>
    <name type="common">Oil palm</name>
    <dbReference type="NCBI Taxonomy" id="51953"/>
    <lineage>
        <taxon>Eukaryota</taxon>
        <taxon>Viridiplantae</taxon>
        <taxon>Streptophyta</taxon>
        <taxon>Embryophyta</taxon>
        <taxon>Tracheophyta</taxon>
        <taxon>Spermatophyta</taxon>
        <taxon>Magnoliopsida</taxon>
        <taxon>Liliopsida</taxon>
        <taxon>Arecaceae</taxon>
        <taxon>Arecoideae</taxon>
        <taxon>Cocoseae</taxon>
        <taxon>Elaeidinae</taxon>
        <taxon>Elaeis</taxon>
    </lineage>
</organism>
<feature type="transmembrane region" description="Helical" evidence="8">
    <location>
        <begin position="89"/>
        <end position="114"/>
    </location>
</feature>
<evidence type="ECO:0000256" key="6">
    <source>
        <dbReference type="ARBA" id="ARBA00022989"/>
    </source>
</evidence>
<dbReference type="GO" id="GO:0005886">
    <property type="term" value="C:plasma membrane"/>
    <property type="evidence" value="ECO:0007669"/>
    <property type="project" value="UniProtKB-SubCell"/>
</dbReference>
<evidence type="ECO:0000256" key="2">
    <source>
        <dbReference type="ARBA" id="ARBA00007651"/>
    </source>
</evidence>
<feature type="transmembrane region" description="Helical" evidence="8">
    <location>
        <begin position="6"/>
        <end position="31"/>
    </location>
</feature>
<proteinExistence type="inferred from homology"/>
<feature type="domain" description="Casparian strip membrane protein" evidence="9">
    <location>
        <begin position="6"/>
        <end position="102"/>
    </location>
</feature>